<sequence length="42" mass="4661">MERILLNPALCAGHDVPYCLDGFAVNHFIRLTARCSMGLGRE</sequence>
<dbReference type="Proteomes" id="UP000699042">
    <property type="component" value="Unassembled WGS sequence"/>
</dbReference>
<accession>A0A9P7U8U5</accession>
<proteinExistence type="predicted"/>
<name>A0A9P7U8U5_9PEZI</name>
<reference evidence="1" key="1">
    <citation type="submission" date="2021-05" db="EMBL/GenBank/DDBJ databases">
        <title>Comparative genomics of three Colletotrichum scovillei strains and genetic complementation revealed genes involved fungal growth and virulence on chili pepper.</title>
        <authorList>
            <person name="Hsieh D.-K."/>
            <person name="Chuang S.-C."/>
            <person name="Chen C.-Y."/>
            <person name="Chao Y.-T."/>
            <person name="Lu M.-Y.J."/>
            <person name="Lee M.-H."/>
            <person name="Shih M.-C."/>
        </authorList>
    </citation>
    <scope>NUCLEOTIDE SEQUENCE</scope>
    <source>
        <strain evidence="1">Coll-153</strain>
    </source>
</reference>
<gene>
    <name evidence="1" type="ORF">JMJ77_004217</name>
</gene>
<comment type="caution">
    <text evidence="1">The sequence shown here is derived from an EMBL/GenBank/DDBJ whole genome shotgun (WGS) entry which is preliminary data.</text>
</comment>
<feature type="non-terminal residue" evidence="1">
    <location>
        <position position="42"/>
    </location>
</feature>
<dbReference type="EMBL" id="JAESDN010000010">
    <property type="protein sequence ID" value="KAG7044755.1"/>
    <property type="molecule type" value="Genomic_DNA"/>
</dbReference>
<dbReference type="AlphaFoldDB" id="A0A9P7U8U5"/>
<evidence type="ECO:0000313" key="2">
    <source>
        <dbReference type="Proteomes" id="UP000699042"/>
    </source>
</evidence>
<organism evidence="1 2">
    <name type="scientific">Colletotrichum scovillei</name>
    <dbReference type="NCBI Taxonomy" id="1209932"/>
    <lineage>
        <taxon>Eukaryota</taxon>
        <taxon>Fungi</taxon>
        <taxon>Dikarya</taxon>
        <taxon>Ascomycota</taxon>
        <taxon>Pezizomycotina</taxon>
        <taxon>Sordariomycetes</taxon>
        <taxon>Hypocreomycetidae</taxon>
        <taxon>Glomerellales</taxon>
        <taxon>Glomerellaceae</taxon>
        <taxon>Colletotrichum</taxon>
        <taxon>Colletotrichum acutatum species complex</taxon>
    </lineage>
</organism>
<evidence type="ECO:0000313" key="1">
    <source>
        <dbReference type="EMBL" id="KAG7044755.1"/>
    </source>
</evidence>
<keyword evidence="2" id="KW-1185">Reference proteome</keyword>
<protein>
    <submittedName>
        <fullName evidence="1">Uncharacterized protein</fullName>
    </submittedName>
</protein>